<accession>A0A7M2YXP5</accession>
<feature type="transmembrane region" description="Helical" evidence="5">
    <location>
        <begin position="55"/>
        <end position="74"/>
    </location>
</feature>
<evidence type="ECO:0000313" key="8">
    <source>
        <dbReference type="Proteomes" id="UP000254134"/>
    </source>
</evidence>
<dbReference type="GO" id="GO:0022857">
    <property type="term" value="F:transmembrane transporter activity"/>
    <property type="evidence" value="ECO:0007669"/>
    <property type="project" value="InterPro"/>
</dbReference>
<name>A0A7M2YXP5_9ACTN</name>
<dbReference type="PANTHER" id="PTHR42718">
    <property type="entry name" value="MAJOR FACILITATOR SUPERFAMILY MULTIDRUG TRANSPORTER MFSC"/>
    <property type="match status" value="1"/>
</dbReference>
<keyword evidence="4 5" id="KW-0472">Membrane</keyword>
<sequence>MSTPTTPYSRLVLPFVMAGVGMALFFAPMANLVLSAVRSEEEGQASGANNAIRELGGVFGVAVLASIFSRYGGYGTGGSFVDGMTPALWLGAAAVALGALAAFLVPARRGAAEVTSGVRMSPELADAAPPVL</sequence>
<dbReference type="AlphaFoldDB" id="A0A7M2YXP5"/>
<keyword evidence="8" id="KW-1185">Reference proteome</keyword>
<evidence type="ECO:0000259" key="6">
    <source>
        <dbReference type="PROSITE" id="PS50850"/>
    </source>
</evidence>
<dbReference type="PANTHER" id="PTHR42718:SF42">
    <property type="entry name" value="EXPORT PROTEIN"/>
    <property type="match status" value="1"/>
</dbReference>
<gene>
    <name evidence="7" type="ORF">Gocc_1823</name>
</gene>
<evidence type="ECO:0000256" key="1">
    <source>
        <dbReference type="ARBA" id="ARBA00004651"/>
    </source>
</evidence>
<feature type="transmembrane region" description="Helical" evidence="5">
    <location>
        <begin position="12"/>
        <end position="34"/>
    </location>
</feature>
<dbReference type="EMBL" id="QQZY01000004">
    <property type="protein sequence ID" value="RDI74247.1"/>
    <property type="molecule type" value="Genomic_DNA"/>
</dbReference>
<reference evidence="7 8" key="1">
    <citation type="submission" date="2018-07" db="EMBL/GenBank/DDBJ databases">
        <title>High-quality-draft genome sequence of Gaiella occulta.</title>
        <authorList>
            <person name="Severino R."/>
            <person name="Froufe H.J.C."/>
            <person name="Rainey F.A."/>
            <person name="Barroso C."/>
            <person name="Albuquerque L."/>
            <person name="Lobo-Da-Cunha A."/>
            <person name="Da Costa M.S."/>
            <person name="Egas C."/>
        </authorList>
    </citation>
    <scope>NUCLEOTIDE SEQUENCE [LARGE SCALE GENOMIC DNA]</scope>
    <source>
        <strain evidence="7 8">F2-233</strain>
    </source>
</reference>
<dbReference type="InterPro" id="IPR020846">
    <property type="entry name" value="MFS_dom"/>
</dbReference>
<dbReference type="GO" id="GO:0005886">
    <property type="term" value="C:plasma membrane"/>
    <property type="evidence" value="ECO:0007669"/>
    <property type="project" value="UniProtKB-SubCell"/>
</dbReference>
<reference evidence="8" key="2">
    <citation type="journal article" date="2019" name="MicrobiologyOpen">
        <title>High-quality draft genome sequence of Gaiella occulta isolated from a 150 meter deep mineral water borehole and comparison with the genome sequences of other deep-branching lineages of the phylum Actinobacteria.</title>
        <authorList>
            <person name="Severino R."/>
            <person name="Froufe H.J.C."/>
            <person name="Barroso C."/>
            <person name="Albuquerque L."/>
            <person name="Lobo-da-Cunha A."/>
            <person name="da Costa M.S."/>
            <person name="Egas C."/>
        </authorList>
    </citation>
    <scope>NUCLEOTIDE SEQUENCE [LARGE SCALE GENOMIC DNA]</scope>
    <source>
        <strain evidence="8">F2-233</strain>
    </source>
</reference>
<evidence type="ECO:0000313" key="7">
    <source>
        <dbReference type="EMBL" id="RDI74247.1"/>
    </source>
</evidence>
<organism evidence="7 8">
    <name type="scientific">Gaiella occulta</name>
    <dbReference type="NCBI Taxonomy" id="1002870"/>
    <lineage>
        <taxon>Bacteria</taxon>
        <taxon>Bacillati</taxon>
        <taxon>Actinomycetota</taxon>
        <taxon>Thermoleophilia</taxon>
        <taxon>Gaiellales</taxon>
        <taxon>Gaiellaceae</taxon>
        <taxon>Gaiella</taxon>
    </lineage>
</organism>
<comment type="subcellular location">
    <subcellularLocation>
        <location evidence="1">Cell membrane</location>
        <topology evidence="1">Multi-pass membrane protein</topology>
    </subcellularLocation>
</comment>
<feature type="transmembrane region" description="Helical" evidence="5">
    <location>
        <begin position="86"/>
        <end position="105"/>
    </location>
</feature>
<evidence type="ECO:0000256" key="4">
    <source>
        <dbReference type="ARBA" id="ARBA00023136"/>
    </source>
</evidence>
<dbReference type="Gene3D" id="1.20.1250.20">
    <property type="entry name" value="MFS general substrate transporter like domains"/>
    <property type="match status" value="1"/>
</dbReference>
<keyword evidence="2 5" id="KW-0812">Transmembrane</keyword>
<dbReference type="PROSITE" id="PS50850">
    <property type="entry name" value="MFS"/>
    <property type="match status" value="1"/>
</dbReference>
<evidence type="ECO:0000256" key="2">
    <source>
        <dbReference type="ARBA" id="ARBA00022692"/>
    </source>
</evidence>
<keyword evidence="3 5" id="KW-1133">Transmembrane helix</keyword>
<dbReference type="InterPro" id="IPR036259">
    <property type="entry name" value="MFS_trans_sf"/>
</dbReference>
<comment type="caution">
    <text evidence="7">The sequence shown here is derived from an EMBL/GenBank/DDBJ whole genome shotgun (WGS) entry which is preliminary data.</text>
</comment>
<protein>
    <recommendedName>
        <fullName evidence="6">Major facilitator superfamily (MFS) profile domain-containing protein</fullName>
    </recommendedName>
</protein>
<proteinExistence type="predicted"/>
<feature type="domain" description="Major facilitator superfamily (MFS) profile" evidence="6">
    <location>
        <begin position="1"/>
        <end position="110"/>
    </location>
</feature>
<dbReference type="Proteomes" id="UP000254134">
    <property type="component" value="Unassembled WGS sequence"/>
</dbReference>
<evidence type="ECO:0000256" key="5">
    <source>
        <dbReference type="SAM" id="Phobius"/>
    </source>
</evidence>
<evidence type="ECO:0000256" key="3">
    <source>
        <dbReference type="ARBA" id="ARBA00022989"/>
    </source>
</evidence>
<dbReference type="SUPFAM" id="SSF103473">
    <property type="entry name" value="MFS general substrate transporter"/>
    <property type="match status" value="1"/>
</dbReference>